<keyword evidence="1" id="KW-0812">Transmembrane</keyword>
<reference evidence="2 3" key="1">
    <citation type="submission" date="2015-07" db="EMBL/GenBank/DDBJ databases">
        <title>Draft genome sequence of a diazotrophic, plant growth-promoting rhizobacterium of the Pseudomonas syringae complex.</title>
        <authorList>
            <person name="Patten C.L."/>
            <person name="Jeong H."/>
        </authorList>
    </citation>
    <scope>NUCLEOTIDE SEQUENCE [LARGE SCALE GENOMIC DNA]</scope>
    <source>
        <strain evidence="2 3">GR12-2</strain>
    </source>
</reference>
<accession>A0A1C7Z6C4</accession>
<evidence type="ECO:0008006" key="4">
    <source>
        <dbReference type="Google" id="ProtNLM"/>
    </source>
</evidence>
<dbReference type="RefSeq" id="WP_080482083.1">
    <property type="nucleotide sequence ID" value="NZ_LGSI01000032.1"/>
</dbReference>
<name>A0A1C7Z6C4_PSESX</name>
<dbReference type="Proteomes" id="UP000093104">
    <property type="component" value="Unassembled WGS sequence"/>
</dbReference>
<keyword evidence="1" id="KW-0472">Membrane</keyword>
<protein>
    <recommendedName>
        <fullName evidence="4">Permease</fullName>
    </recommendedName>
</protein>
<dbReference type="AlphaFoldDB" id="A0A1C7Z6C4"/>
<comment type="caution">
    <text evidence="2">The sequence shown here is derived from an EMBL/GenBank/DDBJ whole genome shotgun (WGS) entry which is preliminary data.</text>
</comment>
<feature type="transmembrane region" description="Helical" evidence="1">
    <location>
        <begin position="45"/>
        <end position="68"/>
    </location>
</feature>
<proteinExistence type="predicted"/>
<dbReference type="OrthoDB" id="7001224at2"/>
<evidence type="ECO:0000256" key="1">
    <source>
        <dbReference type="SAM" id="Phobius"/>
    </source>
</evidence>
<dbReference type="PATRIC" id="fig|317.243.peg.2398"/>
<dbReference type="EMBL" id="LGSI01000032">
    <property type="protein sequence ID" value="OCR25582.1"/>
    <property type="molecule type" value="Genomic_DNA"/>
</dbReference>
<feature type="transmembrane region" description="Helical" evidence="1">
    <location>
        <begin position="125"/>
        <end position="142"/>
    </location>
</feature>
<sequence length="239" mass="27529">MKTTEIDKIRQLEFSNPTSEITSDPPLDSAMMSWKIKAHPHPMRMIDIALGMLTSIPIGFFLAGLLFYEDEAEGNFVASQSAFPMLLLLFLWLVVARKKTIYSYILTQDGVHVEDWQDYASFTPYLFKGIAIIFFVAVLTMVAMEPSFIWMLVGPGAMAFAASSKLMKFENPVSRYGTKWSRYDLVFIDRKRKMIVPSYLNNTMAGFEIHVEKRKIDEVVALLKTLIPNAEFREEEWKW</sequence>
<feature type="transmembrane region" description="Helical" evidence="1">
    <location>
        <begin position="74"/>
        <end position="95"/>
    </location>
</feature>
<gene>
    <name evidence="2" type="ORF">AFK24_08670</name>
</gene>
<evidence type="ECO:0000313" key="2">
    <source>
        <dbReference type="EMBL" id="OCR25582.1"/>
    </source>
</evidence>
<organism evidence="2 3">
    <name type="scientific">Pseudomonas syringae</name>
    <dbReference type="NCBI Taxonomy" id="317"/>
    <lineage>
        <taxon>Bacteria</taxon>
        <taxon>Pseudomonadati</taxon>
        <taxon>Pseudomonadota</taxon>
        <taxon>Gammaproteobacteria</taxon>
        <taxon>Pseudomonadales</taxon>
        <taxon>Pseudomonadaceae</taxon>
        <taxon>Pseudomonas</taxon>
    </lineage>
</organism>
<evidence type="ECO:0000313" key="3">
    <source>
        <dbReference type="Proteomes" id="UP000093104"/>
    </source>
</evidence>
<keyword evidence="1" id="KW-1133">Transmembrane helix</keyword>